<organism evidence="2 3">
    <name type="scientific">Plesiomonas shigelloides</name>
    <name type="common">Aeromonas shigelloides</name>
    <dbReference type="NCBI Taxonomy" id="703"/>
    <lineage>
        <taxon>Bacteria</taxon>
        <taxon>Pseudomonadati</taxon>
        <taxon>Pseudomonadota</taxon>
        <taxon>Gammaproteobacteria</taxon>
        <taxon>Enterobacterales</taxon>
        <taxon>Enterobacteriaceae</taxon>
        <taxon>Plesiomonas</taxon>
    </lineage>
</organism>
<keyword evidence="1" id="KW-0472">Membrane</keyword>
<accession>A0A8I1W7V0</accession>
<feature type="transmembrane region" description="Helical" evidence="1">
    <location>
        <begin position="88"/>
        <end position="112"/>
    </location>
</feature>
<gene>
    <name evidence="2" type="ORF">J2R62_12390</name>
</gene>
<dbReference type="Proteomes" id="UP000664658">
    <property type="component" value="Unassembled WGS sequence"/>
</dbReference>
<proteinExistence type="predicted"/>
<reference evidence="2" key="1">
    <citation type="submission" date="2021-03" db="EMBL/GenBank/DDBJ databases">
        <title>Plesiomonas shigelloides zfcc0051, isolated from zebrafish feces.</title>
        <authorList>
            <person name="Vanderhoek Z."/>
            <person name="Gaulke C."/>
        </authorList>
    </citation>
    <scope>NUCLEOTIDE SEQUENCE</scope>
    <source>
        <strain evidence="2">Zfcc0051</strain>
    </source>
</reference>
<dbReference type="InterPro" id="IPR051311">
    <property type="entry name" value="DedA_domain"/>
</dbReference>
<keyword evidence="1" id="KW-1133">Transmembrane helix</keyword>
<dbReference type="PANTHER" id="PTHR42709">
    <property type="entry name" value="ALKALINE PHOSPHATASE LIKE PROTEIN"/>
    <property type="match status" value="1"/>
</dbReference>
<dbReference type="EMBL" id="JAFNAA010000013">
    <property type="protein sequence ID" value="MBO1108993.1"/>
    <property type="molecule type" value="Genomic_DNA"/>
</dbReference>
<evidence type="ECO:0000313" key="2">
    <source>
        <dbReference type="EMBL" id="MBO1108993.1"/>
    </source>
</evidence>
<sequence>MFSAAWESYGLWGLLASSFLSATILPGNSEVVLVWLLRQAQWPQWQLLAAAVVGNTLGSLCSVWMGRGLAILKPQRGLHTATRWIERYGVWSLWFSWLPLIGDILCLLAGWFRLPWASSTLFILLGKTLRYLVIILIFNGASGILFG</sequence>
<feature type="transmembrane region" description="Helical" evidence="1">
    <location>
        <begin position="128"/>
        <end position="146"/>
    </location>
</feature>
<name>A0A8I1W7V0_PLESH</name>
<evidence type="ECO:0000256" key="1">
    <source>
        <dbReference type="SAM" id="Phobius"/>
    </source>
</evidence>
<dbReference type="PANTHER" id="PTHR42709:SF4">
    <property type="entry name" value="INNER MEMBRANE PROTEIN YQAA"/>
    <property type="match status" value="1"/>
</dbReference>
<dbReference type="RefSeq" id="WP_207542314.1">
    <property type="nucleotide sequence ID" value="NZ_JAFNAA010000013.1"/>
</dbReference>
<evidence type="ECO:0000313" key="3">
    <source>
        <dbReference type="Proteomes" id="UP000664658"/>
    </source>
</evidence>
<keyword evidence="1" id="KW-0812">Transmembrane</keyword>
<feature type="transmembrane region" description="Helical" evidence="1">
    <location>
        <begin position="45"/>
        <end position="67"/>
    </location>
</feature>
<dbReference type="AlphaFoldDB" id="A0A8I1W7V0"/>
<comment type="caution">
    <text evidence="2">The sequence shown here is derived from an EMBL/GenBank/DDBJ whole genome shotgun (WGS) entry which is preliminary data.</text>
</comment>
<protein>
    <submittedName>
        <fullName evidence="2">DedA family protein</fullName>
    </submittedName>
</protein>